<reference evidence="2" key="1">
    <citation type="journal article" date="2020" name="Fungal Divers.">
        <title>Resolving the Mortierellaceae phylogeny through synthesis of multi-gene phylogenetics and phylogenomics.</title>
        <authorList>
            <person name="Vandepol N."/>
            <person name="Liber J."/>
            <person name="Desiro A."/>
            <person name="Na H."/>
            <person name="Kennedy M."/>
            <person name="Barry K."/>
            <person name="Grigoriev I.V."/>
            <person name="Miller A.N."/>
            <person name="O'Donnell K."/>
            <person name="Stajich J.E."/>
            <person name="Bonito G."/>
        </authorList>
    </citation>
    <scope>NUCLEOTIDE SEQUENCE</scope>
    <source>
        <strain evidence="2">MES-2147</strain>
    </source>
</reference>
<dbReference type="AlphaFoldDB" id="A0A9P6M988"/>
<protein>
    <submittedName>
        <fullName evidence="2">Uncharacterized protein</fullName>
    </submittedName>
</protein>
<name>A0A9P6M988_9FUNG</name>
<feature type="non-terminal residue" evidence="2">
    <location>
        <position position="154"/>
    </location>
</feature>
<sequence>MSGQAIIKKSIDQHFDRLQIEMDRNKQLQKQIVQMQQQMKVNQQLQQQIREGLLKKQEEMIQMQKETLDRLAIIHNRVQAVLPQYYELHEYPIPLLFIVLPKAVGLLHKFKNILDQFRLYFLCECGTHTMSGESKARHEIHLTKHEGYDLEQLT</sequence>
<evidence type="ECO:0000313" key="2">
    <source>
        <dbReference type="EMBL" id="KAF9981659.1"/>
    </source>
</evidence>
<dbReference type="OrthoDB" id="2448945at2759"/>
<organism evidence="2 3">
    <name type="scientific">Modicella reniformis</name>
    <dbReference type="NCBI Taxonomy" id="1440133"/>
    <lineage>
        <taxon>Eukaryota</taxon>
        <taxon>Fungi</taxon>
        <taxon>Fungi incertae sedis</taxon>
        <taxon>Mucoromycota</taxon>
        <taxon>Mortierellomycotina</taxon>
        <taxon>Mortierellomycetes</taxon>
        <taxon>Mortierellales</taxon>
        <taxon>Mortierellaceae</taxon>
        <taxon>Modicella</taxon>
    </lineage>
</organism>
<comment type="caution">
    <text evidence="2">The sequence shown here is derived from an EMBL/GenBank/DDBJ whole genome shotgun (WGS) entry which is preliminary data.</text>
</comment>
<gene>
    <name evidence="2" type="ORF">BGZ65_003709</name>
</gene>
<proteinExistence type="predicted"/>
<evidence type="ECO:0000313" key="3">
    <source>
        <dbReference type="Proteomes" id="UP000749646"/>
    </source>
</evidence>
<accession>A0A9P6M988</accession>
<feature type="coiled-coil region" evidence="1">
    <location>
        <begin position="11"/>
        <end position="48"/>
    </location>
</feature>
<keyword evidence="1" id="KW-0175">Coiled coil</keyword>
<evidence type="ECO:0000256" key="1">
    <source>
        <dbReference type="SAM" id="Coils"/>
    </source>
</evidence>
<dbReference type="EMBL" id="JAAAHW010003673">
    <property type="protein sequence ID" value="KAF9981659.1"/>
    <property type="molecule type" value="Genomic_DNA"/>
</dbReference>
<dbReference type="Proteomes" id="UP000749646">
    <property type="component" value="Unassembled WGS sequence"/>
</dbReference>
<keyword evidence="3" id="KW-1185">Reference proteome</keyword>